<dbReference type="EMBL" id="VOSK01000119">
    <property type="protein sequence ID" value="MPR28004.1"/>
    <property type="molecule type" value="Genomic_DNA"/>
</dbReference>
<evidence type="ECO:0000259" key="1">
    <source>
        <dbReference type="Pfam" id="PF01610"/>
    </source>
</evidence>
<evidence type="ECO:0000313" key="4">
    <source>
        <dbReference type="Proteomes" id="UP000403266"/>
    </source>
</evidence>
<dbReference type="PANTHER" id="PTHR33498">
    <property type="entry name" value="TRANSPOSASE FOR INSERTION SEQUENCE ELEMENT IS1557"/>
    <property type="match status" value="1"/>
</dbReference>
<dbReference type="AlphaFoldDB" id="A0A5N7MPG4"/>
<feature type="domain" description="Transposase IS204/IS1001/IS1096/IS1165 DDE" evidence="1">
    <location>
        <begin position="375"/>
        <end position="513"/>
    </location>
</feature>
<feature type="domain" description="Transposase IS204/IS1001/IS1096/IS1165 DDE" evidence="1">
    <location>
        <begin position="158"/>
        <end position="257"/>
    </location>
</feature>
<sequence>MCRSLRPSALIPPGLIVDQVHADPQQVNITVHSAHGSATCPSCGTLSSRVHSHYLRRVADLPLAGRPVQFLIRARRFRCDAVRCGRQIFTERFASDVLTRHARRTARLEGIAHHLGLALGGRPATRLAWRLMLPVSKDTLLRIVRRHVHLPSEPLSVIGIDDWAWRRNHHYGTIVCDLERRRIASLLPDREQASAQAWLADHPEITVVARDRGGGYGEAAAKALPDAVQVADRSHLMENASRAFLEAVRKSMRQIRQVIGSARINLNLLTCAERLQYEGYLRREETNAIVMTLGAQGVSIKQIVRQTGLSRGTVRQILRGCRSDVFRQRESSLEAYWPLLEALWTGGCRNGAELWRRLRASGFRGSLRVVGEWTTRRRRAERMADEQFQRVPSARTIARLMSTERDTLSKTDAVTMAAIESGVPTLVKARDAIAAFQTLIRRGREADLTSWIARARQSLVASFANGIAKDEAAVRAAITLPWSNGQTEGQITKLKLVKRQMYGRGHLDLLQARLIGAE</sequence>
<evidence type="ECO:0000313" key="3">
    <source>
        <dbReference type="EMBL" id="MPR28004.1"/>
    </source>
</evidence>
<dbReference type="OrthoDB" id="46712at2"/>
<name>A0A5N7MPG4_9HYPH</name>
<dbReference type="RefSeq" id="WP_152714311.1">
    <property type="nucleotide sequence ID" value="NZ_VOSJ01000117.1"/>
</dbReference>
<comment type="caution">
    <text evidence="3">The sequence shown here is derived from an EMBL/GenBank/DDBJ whole genome shotgun (WGS) entry which is preliminary data.</text>
</comment>
<dbReference type="NCBIfam" id="NF033550">
    <property type="entry name" value="transpos_ISL3"/>
    <property type="match status" value="1"/>
</dbReference>
<dbReference type="Pfam" id="PF14690">
    <property type="entry name" value="Zn_ribbon_ISL3"/>
    <property type="match status" value="1"/>
</dbReference>
<dbReference type="Pfam" id="PF01610">
    <property type="entry name" value="DDE_Tnp_ISL3"/>
    <property type="match status" value="2"/>
</dbReference>
<organism evidence="3 4">
    <name type="scientific">Microvirga tunisiensis</name>
    <dbReference type="NCBI Taxonomy" id="2108360"/>
    <lineage>
        <taxon>Bacteria</taxon>
        <taxon>Pseudomonadati</taxon>
        <taxon>Pseudomonadota</taxon>
        <taxon>Alphaproteobacteria</taxon>
        <taxon>Hyphomicrobiales</taxon>
        <taxon>Methylobacteriaceae</taxon>
        <taxon>Microvirga</taxon>
    </lineage>
</organism>
<dbReference type="InterPro" id="IPR029261">
    <property type="entry name" value="Transposase_Znf"/>
</dbReference>
<protein>
    <submittedName>
        <fullName evidence="3">ISL3 family transposase</fullName>
    </submittedName>
</protein>
<dbReference type="InterPro" id="IPR047951">
    <property type="entry name" value="Transpos_ISL3"/>
</dbReference>
<reference evidence="3 4" key="1">
    <citation type="journal article" date="2019" name="Syst. Appl. Microbiol.">
        <title>Microvirga tunisiensis sp. nov., a root nodule symbiotic bacterium isolated from Lupinus micranthus and L. luteus grown in Northern Tunisia.</title>
        <authorList>
            <person name="Msaddak A."/>
            <person name="Rejili M."/>
            <person name="Duran D."/>
            <person name="Mars M."/>
            <person name="Palacios J.M."/>
            <person name="Ruiz-Argueso T."/>
            <person name="Rey L."/>
            <person name="Imperial J."/>
        </authorList>
    </citation>
    <scope>NUCLEOTIDE SEQUENCE [LARGE SCALE GENOMIC DNA]</scope>
    <source>
        <strain evidence="3 4">Lmie10</strain>
    </source>
</reference>
<dbReference type="Proteomes" id="UP000403266">
    <property type="component" value="Unassembled WGS sequence"/>
</dbReference>
<keyword evidence="4" id="KW-1185">Reference proteome</keyword>
<feature type="domain" description="Transposase IS204/IS1001/IS1096/IS1165 zinc-finger" evidence="2">
    <location>
        <begin position="38"/>
        <end position="81"/>
    </location>
</feature>
<evidence type="ECO:0000259" key="2">
    <source>
        <dbReference type="Pfam" id="PF14690"/>
    </source>
</evidence>
<dbReference type="InterPro" id="IPR002560">
    <property type="entry name" value="Transposase_DDE"/>
</dbReference>
<accession>A0A5N7MPG4</accession>
<gene>
    <name evidence="3" type="ORF">FS320_23270</name>
</gene>
<proteinExistence type="predicted"/>
<dbReference type="PANTHER" id="PTHR33498:SF1">
    <property type="entry name" value="TRANSPOSASE FOR INSERTION SEQUENCE ELEMENT IS1557"/>
    <property type="match status" value="1"/>
</dbReference>